<dbReference type="EMBL" id="CP032452">
    <property type="protein sequence ID" value="QEZ69619.1"/>
    <property type="molecule type" value="Genomic_DNA"/>
</dbReference>
<evidence type="ECO:0000313" key="4">
    <source>
        <dbReference type="EMBL" id="QEZ69619.1"/>
    </source>
</evidence>
<gene>
    <name evidence="3" type="ORF">D4A35_11585</name>
    <name evidence="4" type="ORF">D4A35_12280</name>
</gene>
<evidence type="ECO:0000313" key="3">
    <source>
        <dbReference type="EMBL" id="QEZ69493.1"/>
    </source>
</evidence>
<feature type="domain" description="Glycosyltransferase subfamily 4-like N-terminal" evidence="2">
    <location>
        <begin position="97"/>
        <end position="197"/>
    </location>
</feature>
<evidence type="ECO:0000259" key="1">
    <source>
        <dbReference type="Pfam" id="PF00534"/>
    </source>
</evidence>
<dbReference type="AlphaFoldDB" id="A0A5P3XGZ0"/>
<keyword evidence="4" id="KW-0808">Transferase</keyword>
<dbReference type="InterPro" id="IPR050194">
    <property type="entry name" value="Glycosyltransferase_grp1"/>
</dbReference>
<proteinExistence type="predicted"/>
<protein>
    <submittedName>
        <fullName evidence="4">Glycosyltransferase</fullName>
    </submittedName>
</protein>
<organism evidence="4 5">
    <name type="scientific">Paraclostridium bifermentans</name>
    <name type="common">Clostridium bifermentans</name>
    <dbReference type="NCBI Taxonomy" id="1490"/>
    <lineage>
        <taxon>Bacteria</taxon>
        <taxon>Bacillati</taxon>
        <taxon>Bacillota</taxon>
        <taxon>Clostridia</taxon>
        <taxon>Peptostreptococcales</taxon>
        <taxon>Peptostreptococcaceae</taxon>
        <taxon>Paraclostridium</taxon>
    </lineage>
</organism>
<dbReference type="SUPFAM" id="SSF53756">
    <property type="entry name" value="UDP-Glycosyltransferase/glycogen phosphorylase"/>
    <property type="match status" value="1"/>
</dbReference>
<name>A0A5P3XGZ0_PARBF</name>
<accession>A0A5P3XGZ0</accession>
<dbReference type="PANTHER" id="PTHR45947:SF3">
    <property type="entry name" value="SULFOQUINOVOSYL TRANSFERASE SQD2"/>
    <property type="match status" value="1"/>
</dbReference>
<dbReference type="GO" id="GO:0016757">
    <property type="term" value="F:glycosyltransferase activity"/>
    <property type="evidence" value="ECO:0007669"/>
    <property type="project" value="InterPro"/>
</dbReference>
<dbReference type="EMBL" id="CP032452">
    <property type="protein sequence ID" value="QEZ69493.1"/>
    <property type="molecule type" value="Genomic_DNA"/>
</dbReference>
<dbReference type="RefSeq" id="WP_150886843.1">
    <property type="nucleotide sequence ID" value="NZ_CP032452.1"/>
</dbReference>
<dbReference type="Pfam" id="PF13439">
    <property type="entry name" value="Glyco_transf_4"/>
    <property type="match status" value="1"/>
</dbReference>
<dbReference type="InterPro" id="IPR028098">
    <property type="entry name" value="Glyco_trans_4-like_N"/>
</dbReference>
<dbReference type="PANTHER" id="PTHR45947">
    <property type="entry name" value="SULFOQUINOVOSYL TRANSFERASE SQD2"/>
    <property type="match status" value="1"/>
</dbReference>
<feature type="domain" description="Glycosyl transferase family 1" evidence="1">
    <location>
        <begin position="198"/>
        <end position="330"/>
    </location>
</feature>
<reference evidence="4 5" key="1">
    <citation type="submission" date="2018-09" db="EMBL/GenBank/DDBJ databases">
        <title>A clostridial neurotoxin that targets Anopheles mosquitoes.</title>
        <authorList>
            <person name="Contreras E."/>
            <person name="Masuyer G."/>
            <person name="Qureshi N."/>
            <person name="Chawla S."/>
            <person name="Lim H.L."/>
            <person name="Chen J."/>
            <person name="Stenmark P."/>
            <person name="Gill S."/>
        </authorList>
    </citation>
    <scope>NUCLEOTIDE SEQUENCE [LARGE SCALE GENOMIC DNA]</scope>
    <source>
        <strain evidence="4 5">Cbm</strain>
    </source>
</reference>
<dbReference type="Pfam" id="PF00534">
    <property type="entry name" value="Glycos_transf_1"/>
    <property type="match status" value="1"/>
</dbReference>
<dbReference type="CDD" id="cd03801">
    <property type="entry name" value="GT4_PimA-like"/>
    <property type="match status" value="1"/>
</dbReference>
<sequence length="412" mass="47187">MKILHIITQKPNSTGSGIYMSGMIKGFKKMGYNQGVIAGIDVDDPKECFGEDIKFYPITYNTKEVPFSVVGMSDVMPYNSTLYKNMSEDMVLKLKDAFKKRIDEAIKDIKPDLVICHHLYLITAFVREIIKDIPVVGICHGTCLKQFQSNELKSSYIKNNICNLDMIFSLHNEQKKEIEDIFNLSEDKVYTLGSGYDENIFFDKEIDNDIINITFAGKICRLKGMESLIKSLNYISYKKDIIKINIVGDGSNEKEFNYIKKLSEESKFDIKFLGKVKQNELAEILRKTHIFMLPSFFEGLPLVVIEALASGCTVITTDIPGVSEWIGEYINTSGKIKYINLPEMRKIAEPFENELPEFEKNLGIEIDKMINSILEFNVRNKPLNMEDKTWTGLCLRLENAISNKWFIAKNKN</sequence>
<dbReference type="Gene3D" id="3.40.50.2000">
    <property type="entry name" value="Glycogen Phosphorylase B"/>
    <property type="match status" value="2"/>
</dbReference>
<dbReference type="InterPro" id="IPR001296">
    <property type="entry name" value="Glyco_trans_1"/>
</dbReference>
<dbReference type="Proteomes" id="UP000326961">
    <property type="component" value="Chromosome"/>
</dbReference>
<evidence type="ECO:0000259" key="2">
    <source>
        <dbReference type="Pfam" id="PF13439"/>
    </source>
</evidence>
<evidence type="ECO:0000313" key="5">
    <source>
        <dbReference type="Proteomes" id="UP000326961"/>
    </source>
</evidence>